<evidence type="ECO:0000313" key="2">
    <source>
        <dbReference type="EMBL" id="OXA42394.1"/>
    </source>
</evidence>
<comment type="caution">
    <text evidence="2">The sequence shown here is derived from an EMBL/GenBank/DDBJ whole genome shotgun (WGS) entry which is preliminary data.</text>
</comment>
<proteinExistence type="predicted"/>
<dbReference type="EMBL" id="LNIX01000026">
    <property type="protein sequence ID" value="OXA42394.1"/>
    <property type="molecule type" value="Genomic_DNA"/>
</dbReference>
<name>A0A226DC30_FOLCA</name>
<dbReference type="AlphaFoldDB" id="A0A226DC30"/>
<evidence type="ECO:0000256" key="1">
    <source>
        <dbReference type="SAM" id="Phobius"/>
    </source>
</evidence>
<keyword evidence="1" id="KW-0472">Membrane</keyword>
<keyword evidence="1" id="KW-0812">Transmembrane</keyword>
<protein>
    <submittedName>
        <fullName evidence="2">Uncharacterized protein</fullName>
    </submittedName>
</protein>
<accession>A0A226DC30</accession>
<feature type="transmembrane region" description="Helical" evidence="1">
    <location>
        <begin position="187"/>
        <end position="211"/>
    </location>
</feature>
<sequence>MPENFENFKKVEIATGYDQTSIWDYKNVNLIKIPSKLDFWWIFEVGNKSDENGNAYFVLGNFTYHSTSYYEIMRKLKGFEIFEILEELLHTRENGKFFDTSNGTTRCFLFNPKDGQMQRFLFVAFNFWKNELQQVGMYLEQAGIHRYWQVVENWQRLYIEFVPGNEEGVSFGNKAYSPIPLNSHLQMIFHLLIWAFLFTGIVLASECLGFQYMHRVKQAGKKILKAGGFVIVRVMNGINYYVSKFRDMVSNWLYLSKKCVRAQFRLKSHTKSSAAEAQRMSTAPDGQLSKK</sequence>
<organism evidence="2 3">
    <name type="scientific">Folsomia candida</name>
    <name type="common">Springtail</name>
    <dbReference type="NCBI Taxonomy" id="158441"/>
    <lineage>
        <taxon>Eukaryota</taxon>
        <taxon>Metazoa</taxon>
        <taxon>Ecdysozoa</taxon>
        <taxon>Arthropoda</taxon>
        <taxon>Hexapoda</taxon>
        <taxon>Collembola</taxon>
        <taxon>Entomobryomorpha</taxon>
        <taxon>Isotomoidea</taxon>
        <taxon>Isotomidae</taxon>
        <taxon>Proisotominae</taxon>
        <taxon>Folsomia</taxon>
    </lineage>
</organism>
<evidence type="ECO:0000313" key="3">
    <source>
        <dbReference type="Proteomes" id="UP000198287"/>
    </source>
</evidence>
<keyword evidence="1" id="KW-1133">Transmembrane helix</keyword>
<gene>
    <name evidence="2" type="ORF">Fcan01_22717</name>
</gene>
<dbReference type="Proteomes" id="UP000198287">
    <property type="component" value="Unassembled WGS sequence"/>
</dbReference>
<keyword evidence="3" id="KW-1185">Reference proteome</keyword>
<reference evidence="2 3" key="1">
    <citation type="submission" date="2015-12" db="EMBL/GenBank/DDBJ databases">
        <title>The genome of Folsomia candida.</title>
        <authorList>
            <person name="Faddeeva A."/>
            <person name="Derks M.F."/>
            <person name="Anvar Y."/>
            <person name="Smit S."/>
            <person name="Van Straalen N."/>
            <person name="Roelofs D."/>
        </authorList>
    </citation>
    <scope>NUCLEOTIDE SEQUENCE [LARGE SCALE GENOMIC DNA]</scope>
    <source>
        <strain evidence="2 3">VU population</strain>
        <tissue evidence="2">Whole body</tissue>
    </source>
</reference>